<keyword evidence="2" id="KW-1185">Reference proteome</keyword>
<accession>A0ACB8YI83</accession>
<gene>
    <name evidence="1" type="ORF">L6452_34229</name>
</gene>
<reference evidence="2" key="1">
    <citation type="journal article" date="2022" name="Mol. Ecol. Resour.">
        <title>The genomes of chicory, endive, great burdock and yacon provide insights into Asteraceae palaeo-polyploidization history and plant inulin production.</title>
        <authorList>
            <person name="Fan W."/>
            <person name="Wang S."/>
            <person name="Wang H."/>
            <person name="Wang A."/>
            <person name="Jiang F."/>
            <person name="Liu H."/>
            <person name="Zhao H."/>
            <person name="Xu D."/>
            <person name="Zhang Y."/>
        </authorList>
    </citation>
    <scope>NUCLEOTIDE SEQUENCE [LARGE SCALE GENOMIC DNA]</scope>
    <source>
        <strain evidence="2">cv. Niubang</strain>
    </source>
</reference>
<evidence type="ECO:0000313" key="1">
    <source>
        <dbReference type="EMBL" id="KAI3684998.1"/>
    </source>
</evidence>
<reference evidence="1 2" key="2">
    <citation type="journal article" date="2022" name="Mol. Ecol. Resour.">
        <title>The genomes of chicory, endive, great burdock and yacon provide insights into Asteraceae paleo-polyploidization history and plant inulin production.</title>
        <authorList>
            <person name="Fan W."/>
            <person name="Wang S."/>
            <person name="Wang H."/>
            <person name="Wang A."/>
            <person name="Jiang F."/>
            <person name="Liu H."/>
            <person name="Zhao H."/>
            <person name="Xu D."/>
            <person name="Zhang Y."/>
        </authorList>
    </citation>
    <scope>NUCLEOTIDE SEQUENCE [LARGE SCALE GENOMIC DNA]</scope>
    <source>
        <strain evidence="2">cv. Niubang</strain>
    </source>
</reference>
<dbReference type="EMBL" id="CM042058">
    <property type="protein sequence ID" value="KAI3684998.1"/>
    <property type="molecule type" value="Genomic_DNA"/>
</dbReference>
<evidence type="ECO:0000313" key="2">
    <source>
        <dbReference type="Proteomes" id="UP001055879"/>
    </source>
</evidence>
<name>A0ACB8YI83_ARCLA</name>
<proteinExistence type="predicted"/>
<sequence>MGMSSSTQKDDQPTTTTTKKHIFILSDQSNMVGRGGIKNKHWDVIVPCDCKPDPSIIHLLNANLIWETAQEPLHTDIDTNKIYGNAVKGYINGVIDLVQREKLYEDMVKRAKSAASSGGDQIDALVPRGKRQSSDSVGGMGVIRLRLHLFDAKYVEVVREAQKEIDIANVVYVDAKGLELKEDNLI</sequence>
<comment type="caution">
    <text evidence="1">The sequence shown here is derived from an EMBL/GenBank/DDBJ whole genome shotgun (WGS) entry which is preliminary data.</text>
</comment>
<protein>
    <submittedName>
        <fullName evidence="1">Uncharacterized protein</fullName>
    </submittedName>
</protein>
<dbReference type="Proteomes" id="UP001055879">
    <property type="component" value="Linkage Group LG12"/>
</dbReference>
<organism evidence="1 2">
    <name type="scientific">Arctium lappa</name>
    <name type="common">Greater burdock</name>
    <name type="synonym">Lappa major</name>
    <dbReference type="NCBI Taxonomy" id="4217"/>
    <lineage>
        <taxon>Eukaryota</taxon>
        <taxon>Viridiplantae</taxon>
        <taxon>Streptophyta</taxon>
        <taxon>Embryophyta</taxon>
        <taxon>Tracheophyta</taxon>
        <taxon>Spermatophyta</taxon>
        <taxon>Magnoliopsida</taxon>
        <taxon>eudicotyledons</taxon>
        <taxon>Gunneridae</taxon>
        <taxon>Pentapetalae</taxon>
        <taxon>asterids</taxon>
        <taxon>campanulids</taxon>
        <taxon>Asterales</taxon>
        <taxon>Asteraceae</taxon>
        <taxon>Carduoideae</taxon>
        <taxon>Cardueae</taxon>
        <taxon>Arctiinae</taxon>
        <taxon>Arctium</taxon>
    </lineage>
</organism>